<evidence type="ECO:0000256" key="2">
    <source>
        <dbReference type="ARBA" id="ARBA00023287"/>
    </source>
</evidence>
<dbReference type="NCBIfam" id="TIGR02532">
    <property type="entry name" value="IV_pilin_GFxxxE"/>
    <property type="match status" value="1"/>
</dbReference>
<dbReference type="InterPro" id="IPR012902">
    <property type="entry name" value="N_methyl_site"/>
</dbReference>
<organism evidence="4 5">
    <name type="scientific">Gracilibacillus caseinilyticus</name>
    <dbReference type="NCBI Taxonomy" id="2932256"/>
    <lineage>
        <taxon>Bacteria</taxon>
        <taxon>Bacillati</taxon>
        <taxon>Bacillota</taxon>
        <taxon>Bacilli</taxon>
        <taxon>Bacillales</taxon>
        <taxon>Bacillaceae</taxon>
        <taxon>Gracilibacillus</taxon>
    </lineage>
</organism>
<keyword evidence="2" id="KW-0178">Competence</keyword>
<dbReference type="PROSITE" id="PS00409">
    <property type="entry name" value="PROKAR_NTER_METHYL"/>
    <property type="match status" value="1"/>
</dbReference>
<accession>A0ABY4ES80</accession>
<name>A0ABY4ES80_9BACI</name>
<dbReference type="EMBL" id="CP095072">
    <property type="protein sequence ID" value="UOQ47286.1"/>
    <property type="molecule type" value="Genomic_DNA"/>
</dbReference>
<evidence type="ECO:0000313" key="5">
    <source>
        <dbReference type="Proteomes" id="UP000831782"/>
    </source>
</evidence>
<keyword evidence="3" id="KW-0472">Membrane</keyword>
<gene>
    <name evidence="4" type="ORF">MUN88_14565</name>
</gene>
<evidence type="ECO:0000256" key="1">
    <source>
        <dbReference type="ARBA" id="ARBA00004241"/>
    </source>
</evidence>
<evidence type="ECO:0000313" key="4">
    <source>
        <dbReference type="EMBL" id="UOQ47286.1"/>
    </source>
</evidence>
<evidence type="ECO:0000256" key="3">
    <source>
        <dbReference type="SAM" id="Phobius"/>
    </source>
</evidence>
<keyword evidence="3" id="KW-0812">Transmembrane</keyword>
<comment type="subcellular location">
    <subcellularLocation>
        <location evidence="1">Cell surface</location>
    </subcellularLocation>
</comment>
<proteinExistence type="predicted"/>
<dbReference type="Proteomes" id="UP000831782">
    <property type="component" value="Chromosome"/>
</dbReference>
<protein>
    <submittedName>
        <fullName evidence="4">Prepilin-type N-terminal cleavage/methylation domain-containing protein</fullName>
    </submittedName>
</protein>
<dbReference type="RefSeq" id="WP_244716266.1">
    <property type="nucleotide sequence ID" value="NZ_CP095072.1"/>
</dbReference>
<reference evidence="4 5" key="1">
    <citation type="submission" date="2022-04" db="EMBL/GenBank/DDBJ databases">
        <title>Gracilibacillus sp. isolated from saltern.</title>
        <authorList>
            <person name="Won M."/>
            <person name="Lee C.-M."/>
            <person name="Woen H.-Y."/>
            <person name="Kwon S.-W."/>
        </authorList>
    </citation>
    <scope>NUCLEOTIDE SEQUENCE [LARGE SCALE GENOMIC DNA]</scope>
    <source>
        <strain evidence="4 5">SSWR10-1</strain>
    </source>
</reference>
<feature type="transmembrane region" description="Helical" evidence="3">
    <location>
        <begin position="12"/>
        <end position="33"/>
    </location>
</feature>
<sequence length="139" mass="15627">MFKNQRGMTLIELLAVLIILSLIVILVGSIQLFSQKQFSNQAQQVERQSDVRQLLTEMNRELRLTPSKAISAADNSLVIADTVYALQGNMILRNGSVQAENIRAFDVERTGNQLTIEISTERTLMEDTTTVTTTIMLRK</sequence>
<keyword evidence="3" id="KW-1133">Transmembrane helix</keyword>
<keyword evidence="5" id="KW-1185">Reference proteome</keyword>
<dbReference type="Pfam" id="PF07963">
    <property type="entry name" value="N_methyl"/>
    <property type="match status" value="1"/>
</dbReference>